<name>A0AAD2FNV4_9STRA</name>
<accession>A0AAD2FNV4</accession>
<feature type="domain" description="Thioredoxin" evidence="3">
    <location>
        <begin position="72"/>
        <end position="225"/>
    </location>
</feature>
<organism evidence="4 5">
    <name type="scientific">Cylindrotheca closterium</name>
    <dbReference type="NCBI Taxonomy" id="2856"/>
    <lineage>
        <taxon>Eukaryota</taxon>
        <taxon>Sar</taxon>
        <taxon>Stramenopiles</taxon>
        <taxon>Ochrophyta</taxon>
        <taxon>Bacillariophyta</taxon>
        <taxon>Bacillariophyceae</taxon>
        <taxon>Bacillariophycidae</taxon>
        <taxon>Bacillariales</taxon>
        <taxon>Bacillariaceae</taxon>
        <taxon>Cylindrotheca</taxon>
    </lineage>
</organism>
<reference evidence="4" key="1">
    <citation type="submission" date="2023-08" db="EMBL/GenBank/DDBJ databases">
        <authorList>
            <person name="Audoor S."/>
            <person name="Bilcke G."/>
        </authorList>
    </citation>
    <scope>NUCLEOTIDE SEQUENCE</scope>
</reference>
<evidence type="ECO:0000256" key="1">
    <source>
        <dbReference type="ARBA" id="ARBA00008987"/>
    </source>
</evidence>
<feature type="region of interest" description="Disordered" evidence="2">
    <location>
        <begin position="46"/>
        <end position="112"/>
    </location>
</feature>
<evidence type="ECO:0000259" key="3">
    <source>
        <dbReference type="PROSITE" id="PS51352"/>
    </source>
</evidence>
<dbReference type="GO" id="GO:0045454">
    <property type="term" value="P:cell redox homeostasis"/>
    <property type="evidence" value="ECO:0007669"/>
    <property type="project" value="TreeGrafter"/>
</dbReference>
<proteinExistence type="inferred from homology"/>
<feature type="region of interest" description="Disordered" evidence="2">
    <location>
        <begin position="1"/>
        <end position="32"/>
    </location>
</feature>
<feature type="compositionally biased region" description="Basic residues" evidence="2">
    <location>
        <begin position="89"/>
        <end position="99"/>
    </location>
</feature>
<dbReference type="PANTHER" id="PTHR43601:SF32">
    <property type="entry name" value="THIOREDOXIN-LIKE 2-2, CHLOROPLASTIC"/>
    <property type="match status" value="1"/>
</dbReference>
<evidence type="ECO:0000256" key="2">
    <source>
        <dbReference type="SAM" id="MobiDB-lite"/>
    </source>
</evidence>
<sequence>MRASEGLTEFAEETAEKISFHDQQDGDGLMNDVSTVGQIAICTAESCPIPMNGSHDGPSSVDDSKTSESKSQSEGASNPTIASSEKLNKKNRRKSKNKNKKEGGTQQSVSSIQQIHTQSDLNKVLQEHDTVLLEFVTTWCTACHGIQPRYEELAKGEMGSNENSDAMLRAAQVVCDKNKETKKLADANGVGSYPVFVLYQQGTEVSKWKGADVGKLEKAFDNYGGSSGGKRGKGGNGKKGKGRR</sequence>
<dbReference type="Gene3D" id="3.40.30.10">
    <property type="entry name" value="Glutaredoxin"/>
    <property type="match status" value="1"/>
</dbReference>
<dbReference type="InterPro" id="IPR036249">
    <property type="entry name" value="Thioredoxin-like_sf"/>
</dbReference>
<dbReference type="InterPro" id="IPR013766">
    <property type="entry name" value="Thioredoxin_domain"/>
</dbReference>
<dbReference type="Proteomes" id="UP001295423">
    <property type="component" value="Unassembled WGS sequence"/>
</dbReference>
<dbReference type="AlphaFoldDB" id="A0AAD2FNV4"/>
<gene>
    <name evidence="4" type="ORF">CYCCA115_LOCUS11076</name>
</gene>
<dbReference type="SUPFAM" id="SSF52833">
    <property type="entry name" value="Thioredoxin-like"/>
    <property type="match status" value="1"/>
</dbReference>
<protein>
    <recommendedName>
        <fullName evidence="3">Thioredoxin domain-containing protein</fullName>
    </recommendedName>
</protein>
<comment type="caution">
    <text evidence="4">The sequence shown here is derived from an EMBL/GenBank/DDBJ whole genome shotgun (WGS) entry which is preliminary data.</text>
</comment>
<dbReference type="Pfam" id="PF00085">
    <property type="entry name" value="Thioredoxin"/>
    <property type="match status" value="1"/>
</dbReference>
<feature type="compositionally biased region" description="Basic and acidic residues" evidence="2">
    <location>
        <begin position="14"/>
        <end position="24"/>
    </location>
</feature>
<comment type="similarity">
    <text evidence="1">Belongs to the thioredoxin family.</text>
</comment>
<dbReference type="EMBL" id="CAKOGP040001725">
    <property type="protein sequence ID" value="CAJ1947297.1"/>
    <property type="molecule type" value="Genomic_DNA"/>
</dbReference>
<evidence type="ECO:0000313" key="5">
    <source>
        <dbReference type="Proteomes" id="UP001295423"/>
    </source>
</evidence>
<feature type="compositionally biased region" description="Polar residues" evidence="2">
    <location>
        <begin position="69"/>
        <end position="82"/>
    </location>
</feature>
<feature type="compositionally biased region" description="Basic residues" evidence="2">
    <location>
        <begin position="230"/>
        <end position="244"/>
    </location>
</feature>
<keyword evidence="5" id="KW-1185">Reference proteome</keyword>
<evidence type="ECO:0000313" key="4">
    <source>
        <dbReference type="EMBL" id="CAJ1947297.1"/>
    </source>
</evidence>
<feature type="region of interest" description="Disordered" evidence="2">
    <location>
        <begin position="220"/>
        <end position="244"/>
    </location>
</feature>
<dbReference type="CDD" id="cd02947">
    <property type="entry name" value="TRX_family"/>
    <property type="match status" value="1"/>
</dbReference>
<dbReference type="PROSITE" id="PS51352">
    <property type="entry name" value="THIOREDOXIN_2"/>
    <property type="match status" value="1"/>
</dbReference>
<dbReference type="PANTHER" id="PTHR43601">
    <property type="entry name" value="THIOREDOXIN, MITOCHONDRIAL"/>
    <property type="match status" value="1"/>
</dbReference>